<protein>
    <submittedName>
        <fullName evidence="1">Uncharacterized protein</fullName>
    </submittedName>
</protein>
<accession>A0A0A9BPP0</accession>
<proteinExistence type="predicted"/>
<evidence type="ECO:0000313" key="1">
    <source>
        <dbReference type="EMBL" id="JAD63165.1"/>
    </source>
</evidence>
<reference evidence="1" key="2">
    <citation type="journal article" date="2015" name="Data Brief">
        <title>Shoot transcriptome of the giant reed, Arundo donax.</title>
        <authorList>
            <person name="Barrero R.A."/>
            <person name="Guerrero F.D."/>
            <person name="Moolhuijzen P."/>
            <person name="Goolsby J.A."/>
            <person name="Tidwell J."/>
            <person name="Bellgard S.E."/>
            <person name="Bellgard M.I."/>
        </authorList>
    </citation>
    <scope>NUCLEOTIDE SEQUENCE</scope>
    <source>
        <tissue evidence="1">Shoot tissue taken approximately 20 cm above the soil surface</tissue>
    </source>
</reference>
<dbReference type="EMBL" id="GBRH01234730">
    <property type="protein sequence ID" value="JAD63165.1"/>
    <property type="molecule type" value="Transcribed_RNA"/>
</dbReference>
<name>A0A0A9BPP0_ARUDO</name>
<organism evidence="1">
    <name type="scientific">Arundo donax</name>
    <name type="common">Giant reed</name>
    <name type="synonym">Donax arundinaceus</name>
    <dbReference type="NCBI Taxonomy" id="35708"/>
    <lineage>
        <taxon>Eukaryota</taxon>
        <taxon>Viridiplantae</taxon>
        <taxon>Streptophyta</taxon>
        <taxon>Embryophyta</taxon>
        <taxon>Tracheophyta</taxon>
        <taxon>Spermatophyta</taxon>
        <taxon>Magnoliopsida</taxon>
        <taxon>Liliopsida</taxon>
        <taxon>Poales</taxon>
        <taxon>Poaceae</taxon>
        <taxon>PACMAD clade</taxon>
        <taxon>Arundinoideae</taxon>
        <taxon>Arundineae</taxon>
        <taxon>Arundo</taxon>
    </lineage>
</organism>
<dbReference type="AlphaFoldDB" id="A0A0A9BPP0"/>
<sequence>MLLITESIKKYLKVVSISELLEHKKANTIYDNSVHVYIIKSPTGSCDMK</sequence>
<reference evidence="1" key="1">
    <citation type="submission" date="2014-09" db="EMBL/GenBank/DDBJ databases">
        <authorList>
            <person name="Magalhaes I.L.F."/>
            <person name="Oliveira U."/>
            <person name="Santos F.R."/>
            <person name="Vidigal T.H.D.A."/>
            <person name="Brescovit A.D."/>
            <person name="Santos A.J."/>
        </authorList>
    </citation>
    <scope>NUCLEOTIDE SEQUENCE</scope>
    <source>
        <tissue evidence="1">Shoot tissue taken approximately 20 cm above the soil surface</tissue>
    </source>
</reference>